<dbReference type="EMBL" id="MU006562">
    <property type="protein sequence ID" value="KAF2751133.1"/>
    <property type="molecule type" value="Genomic_DNA"/>
</dbReference>
<dbReference type="AlphaFoldDB" id="A0A6A6VLV1"/>
<accession>A0A6A6VLV1</accession>
<keyword evidence="5" id="KW-0690">Ribosome biogenesis</keyword>
<dbReference type="PANTHER" id="PTHR14428">
    <property type="entry name" value="NUCLEOLAR COMPLEX PROTEIN 3"/>
    <property type="match status" value="1"/>
</dbReference>
<keyword evidence="4" id="KW-0539">Nucleus</keyword>
<evidence type="ECO:0000256" key="7">
    <source>
        <dbReference type="SAM" id="MobiDB-lite"/>
    </source>
</evidence>
<comment type="similarity">
    <text evidence="2 5">Belongs to the CBF/MAK21 family.</text>
</comment>
<dbReference type="InterPro" id="IPR005612">
    <property type="entry name" value="CCAAT-binding_factor"/>
</dbReference>
<comment type="function">
    <text evidence="5">Required for synthesis of 60S ribosomal subunits and the transport of pre-ribosomes from the nucleoplasm to the cytoplasm.</text>
</comment>
<evidence type="ECO:0000259" key="9">
    <source>
        <dbReference type="Pfam" id="PF07540"/>
    </source>
</evidence>
<evidence type="ECO:0000256" key="1">
    <source>
        <dbReference type="ARBA" id="ARBA00004604"/>
    </source>
</evidence>
<dbReference type="PIRSF" id="PIRSF028977">
    <property type="entry name" value="Nucleolar_complex_p3"/>
    <property type="match status" value="1"/>
</dbReference>
<proteinExistence type="inferred from homology"/>
<feature type="domain" description="Nucleolar complex-associated protein 3 N-terminal" evidence="9">
    <location>
        <begin position="121"/>
        <end position="212"/>
    </location>
</feature>
<organism evidence="10 11">
    <name type="scientific">Sporormia fimetaria CBS 119925</name>
    <dbReference type="NCBI Taxonomy" id="1340428"/>
    <lineage>
        <taxon>Eukaryota</taxon>
        <taxon>Fungi</taxon>
        <taxon>Dikarya</taxon>
        <taxon>Ascomycota</taxon>
        <taxon>Pezizomycotina</taxon>
        <taxon>Dothideomycetes</taxon>
        <taxon>Pleosporomycetidae</taxon>
        <taxon>Pleosporales</taxon>
        <taxon>Sporormiaceae</taxon>
        <taxon>Sporormia</taxon>
    </lineage>
</organism>
<evidence type="ECO:0000256" key="2">
    <source>
        <dbReference type="ARBA" id="ARBA00007797"/>
    </source>
</evidence>
<evidence type="ECO:0000256" key="6">
    <source>
        <dbReference type="SAM" id="Coils"/>
    </source>
</evidence>
<keyword evidence="11" id="KW-1185">Reference proteome</keyword>
<dbReference type="GO" id="GO:0003682">
    <property type="term" value="F:chromatin binding"/>
    <property type="evidence" value="ECO:0007669"/>
    <property type="project" value="TreeGrafter"/>
</dbReference>
<feature type="compositionally biased region" description="Basic residues" evidence="7">
    <location>
        <begin position="1"/>
        <end position="12"/>
    </location>
</feature>
<evidence type="ECO:0000256" key="4">
    <source>
        <dbReference type="ARBA" id="ARBA00023242"/>
    </source>
</evidence>
<dbReference type="InterPro" id="IPR016903">
    <property type="entry name" value="Nucleolar_cplx-assoc_3"/>
</dbReference>
<dbReference type="GO" id="GO:0006270">
    <property type="term" value="P:DNA replication initiation"/>
    <property type="evidence" value="ECO:0007669"/>
    <property type="project" value="TreeGrafter"/>
</dbReference>
<evidence type="ECO:0000256" key="5">
    <source>
        <dbReference type="PIRNR" id="PIRNR028977"/>
    </source>
</evidence>
<feature type="compositionally biased region" description="Basic and acidic residues" evidence="7">
    <location>
        <begin position="39"/>
        <end position="59"/>
    </location>
</feature>
<feature type="domain" description="CCAAT-binding factor" evidence="8">
    <location>
        <begin position="478"/>
        <end position="667"/>
    </location>
</feature>
<dbReference type="InterPro" id="IPR016024">
    <property type="entry name" value="ARM-type_fold"/>
</dbReference>
<dbReference type="OrthoDB" id="10263597at2759"/>
<protein>
    <recommendedName>
        <fullName evidence="5">Nucleolar complex-associated protein 3</fullName>
    </recommendedName>
</protein>
<dbReference type="Pfam" id="PF03914">
    <property type="entry name" value="CBF"/>
    <property type="match status" value="1"/>
</dbReference>
<comment type="subcellular location">
    <subcellularLocation>
        <location evidence="1 5">Nucleus</location>
        <location evidence="1 5">Nucleolus</location>
    </subcellularLocation>
</comment>
<evidence type="ECO:0000259" key="8">
    <source>
        <dbReference type="Pfam" id="PF03914"/>
    </source>
</evidence>
<dbReference type="GO" id="GO:0005730">
    <property type="term" value="C:nucleolus"/>
    <property type="evidence" value="ECO:0007669"/>
    <property type="project" value="UniProtKB-SubCell"/>
</dbReference>
<keyword evidence="3 6" id="KW-0175">Coiled coil</keyword>
<feature type="region of interest" description="Disordered" evidence="7">
    <location>
        <begin position="450"/>
        <end position="470"/>
    </location>
</feature>
<sequence length="679" mass="75493">MSRVPAAKRRRLSPPDSEGSASPPPQASNSGFLASAAKWDLEQDYEQRPRKLKKQKEVARLPVRTTEGWTQPVPEPQREKEDSEEEDAEALSGDEGGHQEDVQVEQAEEKPRISPKQQVIEAKEEIARIAALVNEDPEEHIGALKTLASLAASENTTVRKLALAAQVAIFKDLIPGYRIRPLSEEGMNEKVSKDVRKLRNFEQKLVSSYQVYVQELGKLAKSTGSASAAGVATVAISCACSLLLAVPHFNFRGELLKILVGKLSTRRVDADFNKCRETLEKLFESDEDGNPSLEAVTMLTKMMKGKNYQFDESVLNTFLHLRLLSEFGLKASYNSVDKPADDQYMGKKIKQKREFRTKKQRKLMKENKAIEKEMKEADATVGHEERDRMQAETLKMVFVAYFRILKARSPRLMGAVLEGLARYAHLINQDFFGDILEALRDIISTAEVSAAAEELEGDEEDEDDDDDEAPVRNLTRESLLCVITAFALLQGQDGATAASALKLDLSFFITHLYRTLHAVSLNPDIELGVNSLHLPDPNSPQAHTPASNKVNVQTTIVLLIRSLTSVLLPSIAIRAVPPVRVAAFCKQLMTIALHLPEKSCIAMLGLLTKVSKIHGRKVDALWNTEERRGDGVFDALKPEIEGSNPFTATVWEGEILRKHFCPKVREAVSGLEKTVLEAR</sequence>
<dbReference type="PANTHER" id="PTHR14428:SF5">
    <property type="entry name" value="NUCLEOLAR COMPLEX PROTEIN 3 HOMOLOG"/>
    <property type="match status" value="1"/>
</dbReference>
<feature type="region of interest" description="Disordered" evidence="7">
    <location>
        <begin position="1"/>
        <end position="117"/>
    </location>
</feature>
<dbReference type="Proteomes" id="UP000799440">
    <property type="component" value="Unassembled WGS sequence"/>
</dbReference>
<evidence type="ECO:0000313" key="11">
    <source>
        <dbReference type="Proteomes" id="UP000799440"/>
    </source>
</evidence>
<name>A0A6A6VLV1_9PLEO</name>
<gene>
    <name evidence="10" type="ORF">M011DRAFT_394905</name>
</gene>
<feature type="compositionally biased region" description="Basic and acidic residues" evidence="7">
    <location>
        <begin position="95"/>
        <end position="112"/>
    </location>
</feature>
<dbReference type="GO" id="GO:0042254">
    <property type="term" value="P:ribosome biogenesis"/>
    <property type="evidence" value="ECO:0007669"/>
    <property type="project" value="UniProtKB-KW"/>
</dbReference>
<feature type="compositionally biased region" description="Acidic residues" evidence="7">
    <location>
        <begin position="453"/>
        <end position="468"/>
    </location>
</feature>
<dbReference type="SUPFAM" id="SSF48371">
    <property type="entry name" value="ARM repeat"/>
    <property type="match status" value="1"/>
</dbReference>
<evidence type="ECO:0000256" key="3">
    <source>
        <dbReference type="ARBA" id="ARBA00023054"/>
    </source>
</evidence>
<evidence type="ECO:0000313" key="10">
    <source>
        <dbReference type="EMBL" id="KAF2751133.1"/>
    </source>
</evidence>
<dbReference type="InterPro" id="IPR011501">
    <property type="entry name" value="Noc3_N"/>
</dbReference>
<feature type="coiled-coil region" evidence="6">
    <location>
        <begin position="360"/>
        <end position="387"/>
    </location>
</feature>
<dbReference type="Pfam" id="PF07540">
    <property type="entry name" value="NOC3p"/>
    <property type="match status" value="1"/>
</dbReference>
<reference evidence="10" key="1">
    <citation type="journal article" date="2020" name="Stud. Mycol.">
        <title>101 Dothideomycetes genomes: a test case for predicting lifestyles and emergence of pathogens.</title>
        <authorList>
            <person name="Haridas S."/>
            <person name="Albert R."/>
            <person name="Binder M."/>
            <person name="Bloem J."/>
            <person name="Labutti K."/>
            <person name="Salamov A."/>
            <person name="Andreopoulos B."/>
            <person name="Baker S."/>
            <person name="Barry K."/>
            <person name="Bills G."/>
            <person name="Bluhm B."/>
            <person name="Cannon C."/>
            <person name="Castanera R."/>
            <person name="Culley D."/>
            <person name="Daum C."/>
            <person name="Ezra D."/>
            <person name="Gonzalez J."/>
            <person name="Henrissat B."/>
            <person name="Kuo A."/>
            <person name="Liang C."/>
            <person name="Lipzen A."/>
            <person name="Lutzoni F."/>
            <person name="Magnuson J."/>
            <person name="Mondo S."/>
            <person name="Nolan M."/>
            <person name="Ohm R."/>
            <person name="Pangilinan J."/>
            <person name="Park H.-J."/>
            <person name="Ramirez L."/>
            <person name="Alfaro M."/>
            <person name="Sun H."/>
            <person name="Tritt A."/>
            <person name="Yoshinaga Y."/>
            <person name="Zwiers L.-H."/>
            <person name="Turgeon B."/>
            <person name="Goodwin S."/>
            <person name="Spatafora J."/>
            <person name="Crous P."/>
            <person name="Grigoriev I."/>
        </authorList>
    </citation>
    <scope>NUCLEOTIDE SEQUENCE</scope>
    <source>
        <strain evidence="10">CBS 119925</strain>
    </source>
</reference>